<dbReference type="SUPFAM" id="SSF56655">
    <property type="entry name" value="Carbohydrate phosphatase"/>
    <property type="match status" value="1"/>
</dbReference>
<dbReference type="FunFam" id="3.30.540.10:FF:000003">
    <property type="entry name" value="Inositol-1-monophosphatase"/>
    <property type="match status" value="1"/>
</dbReference>
<feature type="binding site" evidence="7">
    <location>
        <position position="92"/>
    </location>
    <ligand>
        <name>Mg(2+)</name>
        <dbReference type="ChEBI" id="CHEBI:18420"/>
        <label>1</label>
        <note>catalytic</note>
    </ligand>
</feature>
<evidence type="ECO:0000313" key="10">
    <source>
        <dbReference type="Proteomes" id="UP000050454"/>
    </source>
</evidence>
<feature type="binding site" evidence="7">
    <location>
        <position position="91"/>
    </location>
    <ligand>
        <name>Mg(2+)</name>
        <dbReference type="ChEBI" id="CHEBI:18420"/>
        <label>1</label>
        <note>catalytic</note>
    </ligand>
</feature>
<dbReference type="EC" id="3.1.3.25" evidence="8"/>
<evidence type="ECO:0000256" key="3">
    <source>
        <dbReference type="ARBA" id="ARBA00009759"/>
    </source>
</evidence>
<evidence type="ECO:0000256" key="7">
    <source>
        <dbReference type="PIRSR" id="PIRSR600760-2"/>
    </source>
</evidence>
<keyword evidence="10" id="KW-1185">Reference proteome</keyword>
<comment type="catalytic activity">
    <reaction evidence="1 8">
        <text>a myo-inositol phosphate + H2O = myo-inositol + phosphate</text>
        <dbReference type="Rhea" id="RHEA:24056"/>
        <dbReference type="ChEBI" id="CHEBI:15377"/>
        <dbReference type="ChEBI" id="CHEBI:17268"/>
        <dbReference type="ChEBI" id="CHEBI:43474"/>
        <dbReference type="ChEBI" id="CHEBI:84139"/>
        <dbReference type="EC" id="3.1.3.25"/>
    </reaction>
</comment>
<evidence type="ECO:0000256" key="8">
    <source>
        <dbReference type="RuleBase" id="RU364068"/>
    </source>
</evidence>
<feature type="binding site" evidence="7">
    <location>
        <position position="89"/>
    </location>
    <ligand>
        <name>Mg(2+)</name>
        <dbReference type="ChEBI" id="CHEBI:18420"/>
        <label>1</label>
        <note>catalytic</note>
    </ligand>
</feature>
<dbReference type="InterPro" id="IPR033942">
    <property type="entry name" value="IMPase"/>
</dbReference>
<feature type="binding site" evidence="7">
    <location>
        <position position="217"/>
    </location>
    <ligand>
        <name>Mg(2+)</name>
        <dbReference type="ChEBI" id="CHEBI:18420"/>
        <label>1</label>
        <note>catalytic</note>
    </ligand>
</feature>
<evidence type="ECO:0000256" key="2">
    <source>
        <dbReference type="ARBA" id="ARBA00001946"/>
    </source>
</evidence>
<keyword evidence="5 8" id="KW-0378">Hydrolase</keyword>
<dbReference type="InterPro" id="IPR000760">
    <property type="entry name" value="Inositol_monophosphatase-like"/>
</dbReference>
<protein>
    <recommendedName>
        <fullName evidence="8">Inositol-1-monophosphatase</fullName>
        <ecNumber evidence="8">3.1.3.25</ecNumber>
    </recommendedName>
</protein>
<evidence type="ECO:0000256" key="5">
    <source>
        <dbReference type="ARBA" id="ARBA00022801"/>
    </source>
</evidence>
<dbReference type="PANTHER" id="PTHR20854">
    <property type="entry name" value="INOSITOL MONOPHOSPHATASE"/>
    <property type="match status" value="1"/>
</dbReference>
<evidence type="ECO:0000256" key="1">
    <source>
        <dbReference type="ARBA" id="ARBA00001033"/>
    </source>
</evidence>
<proteinExistence type="inferred from homology"/>
<evidence type="ECO:0000313" key="9">
    <source>
        <dbReference type="EMBL" id="KPM49543.1"/>
    </source>
</evidence>
<dbReference type="GO" id="GO:0007165">
    <property type="term" value="P:signal transduction"/>
    <property type="evidence" value="ECO:0007669"/>
    <property type="project" value="TreeGrafter"/>
</dbReference>
<dbReference type="GO" id="GO:0046854">
    <property type="term" value="P:phosphatidylinositol phosphate biosynthetic process"/>
    <property type="evidence" value="ECO:0007669"/>
    <property type="project" value="InterPro"/>
</dbReference>
<dbReference type="Pfam" id="PF00459">
    <property type="entry name" value="Inositol_P"/>
    <property type="match status" value="1"/>
</dbReference>
<dbReference type="STRING" id="1605367.AFM12_02770"/>
<dbReference type="PANTHER" id="PTHR20854:SF4">
    <property type="entry name" value="INOSITOL-1-MONOPHOSPHATASE-RELATED"/>
    <property type="match status" value="1"/>
</dbReference>
<dbReference type="CDD" id="cd01639">
    <property type="entry name" value="IMPase"/>
    <property type="match status" value="1"/>
</dbReference>
<accession>A0A0P7C7K5</accession>
<reference evidence="9 10" key="1">
    <citation type="submission" date="2015-07" db="EMBL/GenBank/DDBJ databases">
        <title>The draft genome sequence of Leadbetterella sp. JN14-9.</title>
        <authorList>
            <person name="Liu Y."/>
            <person name="Du J."/>
            <person name="Shao Z."/>
        </authorList>
    </citation>
    <scope>NUCLEOTIDE SEQUENCE [LARGE SCALE GENOMIC DNA]</scope>
    <source>
        <strain evidence="9 10">JN14-9</strain>
    </source>
</reference>
<dbReference type="RefSeq" id="WP_055143745.1">
    <property type="nucleotide sequence ID" value="NZ_JXSZ01000005.1"/>
</dbReference>
<dbReference type="Gene3D" id="3.30.540.10">
    <property type="entry name" value="Fructose-1,6-Bisphosphatase, subunit A, domain 1"/>
    <property type="match status" value="1"/>
</dbReference>
<dbReference type="InterPro" id="IPR020550">
    <property type="entry name" value="Inositol_monophosphatase_CS"/>
</dbReference>
<comment type="caution">
    <text evidence="9">The sequence shown here is derived from an EMBL/GenBank/DDBJ whole genome shotgun (WGS) entry which is preliminary data.</text>
</comment>
<feature type="binding site" evidence="7">
    <location>
        <position position="72"/>
    </location>
    <ligand>
        <name>Mg(2+)</name>
        <dbReference type="ChEBI" id="CHEBI:18420"/>
        <label>1</label>
        <note>catalytic</note>
    </ligand>
</feature>
<dbReference type="InterPro" id="IPR022337">
    <property type="entry name" value="Inositol_monophosphatase_SuhB"/>
</dbReference>
<evidence type="ECO:0000256" key="6">
    <source>
        <dbReference type="ARBA" id="ARBA00022842"/>
    </source>
</evidence>
<dbReference type="InterPro" id="IPR020583">
    <property type="entry name" value="Inositol_monoP_metal-BS"/>
</dbReference>
<dbReference type="FunFam" id="3.40.190.80:FF:000002">
    <property type="entry name" value="Inositol-1-monophosphatase"/>
    <property type="match status" value="1"/>
</dbReference>
<comment type="cofactor">
    <cofactor evidence="2 7 8">
        <name>Mg(2+)</name>
        <dbReference type="ChEBI" id="CHEBI:18420"/>
    </cofactor>
</comment>
<dbReference type="GO" id="GO:0006020">
    <property type="term" value="P:inositol metabolic process"/>
    <property type="evidence" value="ECO:0007669"/>
    <property type="project" value="TreeGrafter"/>
</dbReference>
<dbReference type="PROSITE" id="PS00630">
    <property type="entry name" value="IMP_2"/>
    <property type="match status" value="1"/>
</dbReference>
<organism evidence="9 10">
    <name type="scientific">Jiulongibacter sediminis</name>
    <dbReference type="NCBI Taxonomy" id="1605367"/>
    <lineage>
        <taxon>Bacteria</taxon>
        <taxon>Pseudomonadati</taxon>
        <taxon>Bacteroidota</taxon>
        <taxon>Cytophagia</taxon>
        <taxon>Cytophagales</taxon>
        <taxon>Leadbetterellaceae</taxon>
        <taxon>Jiulongibacter</taxon>
    </lineage>
</organism>
<dbReference type="PATRIC" id="fig|1605367.3.peg.1897"/>
<name>A0A0P7C7K5_9BACT</name>
<dbReference type="Proteomes" id="UP000050454">
    <property type="component" value="Unassembled WGS sequence"/>
</dbReference>
<keyword evidence="4 7" id="KW-0479">Metal-binding</keyword>
<dbReference type="AlphaFoldDB" id="A0A0P7C7K5"/>
<dbReference type="Gene3D" id="3.40.190.80">
    <property type="match status" value="1"/>
</dbReference>
<dbReference type="PRINTS" id="PR01959">
    <property type="entry name" value="SBIMPHPHTASE"/>
</dbReference>
<sequence>MEKNDLKDICEKLQKTAQEAGEFIANERKRFYSEAVEYKDVNNVVSYVDKQAEKLIVSQLRQILPAAGFITEEGTADTADMDGLNWIIDPLDGTANYIHNVPNYSVSLALAKGKTVLVGVIYHIPVNEMYTAIKGGGAFCNGRSIKVAQSQTLGESLLATGFPYYKFENMDKYLLILESLMQKTHGLRRFGSAAIDLAYVASGYFDGFYEYNLNSWDMAAGILLVEEAGGIVTDFEGSDDHLFGGFVVAGNAVHKELLSEIKRFWFN</sequence>
<evidence type="ECO:0000256" key="4">
    <source>
        <dbReference type="ARBA" id="ARBA00022723"/>
    </source>
</evidence>
<dbReference type="PRINTS" id="PR00377">
    <property type="entry name" value="IMPHPHTASES"/>
</dbReference>
<comment type="similarity">
    <text evidence="3 8">Belongs to the inositol monophosphatase superfamily.</text>
</comment>
<keyword evidence="6 7" id="KW-0460">Magnesium</keyword>
<dbReference type="EMBL" id="LGTQ01000005">
    <property type="protein sequence ID" value="KPM49543.1"/>
    <property type="molecule type" value="Genomic_DNA"/>
</dbReference>
<dbReference type="GO" id="GO:0046872">
    <property type="term" value="F:metal ion binding"/>
    <property type="evidence" value="ECO:0007669"/>
    <property type="project" value="UniProtKB-KW"/>
</dbReference>
<dbReference type="OrthoDB" id="9772456at2"/>
<dbReference type="GO" id="GO:0008934">
    <property type="term" value="F:inositol monophosphate 1-phosphatase activity"/>
    <property type="evidence" value="ECO:0007669"/>
    <property type="project" value="InterPro"/>
</dbReference>
<gene>
    <name evidence="9" type="ORF">AFM12_02770</name>
</gene>
<dbReference type="PROSITE" id="PS00629">
    <property type="entry name" value="IMP_1"/>
    <property type="match status" value="1"/>
</dbReference>